<accession>A0AAQ4D9Y3</accession>
<evidence type="ECO:0000313" key="3">
    <source>
        <dbReference type="EMBL" id="KAK8759273.1"/>
    </source>
</evidence>
<organism evidence="3 4">
    <name type="scientific">Amblyomma americanum</name>
    <name type="common">Lone star tick</name>
    <dbReference type="NCBI Taxonomy" id="6943"/>
    <lineage>
        <taxon>Eukaryota</taxon>
        <taxon>Metazoa</taxon>
        <taxon>Ecdysozoa</taxon>
        <taxon>Arthropoda</taxon>
        <taxon>Chelicerata</taxon>
        <taxon>Arachnida</taxon>
        <taxon>Acari</taxon>
        <taxon>Parasitiformes</taxon>
        <taxon>Ixodida</taxon>
        <taxon>Ixodoidea</taxon>
        <taxon>Ixodidae</taxon>
        <taxon>Amblyomminae</taxon>
        <taxon>Amblyomma</taxon>
    </lineage>
</organism>
<dbReference type="Pfam" id="PF21787">
    <property type="entry name" value="TNP-like_RNaseH_N"/>
    <property type="match status" value="1"/>
</dbReference>
<dbReference type="AlphaFoldDB" id="A0AAQ4D9Y3"/>
<protein>
    <recommendedName>
        <fullName evidence="5">Transposable element</fullName>
    </recommendedName>
</protein>
<keyword evidence="4" id="KW-1185">Reference proteome</keyword>
<comment type="caution">
    <text evidence="3">The sequence shown here is derived from an EMBL/GenBank/DDBJ whole genome shotgun (WGS) entry which is preliminary data.</text>
</comment>
<evidence type="ECO:0000313" key="4">
    <source>
        <dbReference type="Proteomes" id="UP001321473"/>
    </source>
</evidence>
<evidence type="ECO:0000259" key="2">
    <source>
        <dbReference type="Pfam" id="PF21788"/>
    </source>
</evidence>
<gene>
    <name evidence="3" type="ORF">V5799_003095</name>
</gene>
<dbReference type="InterPro" id="IPR048366">
    <property type="entry name" value="TNP-like_GBD"/>
</dbReference>
<feature type="domain" description="Transposable element P transposase-like GTP-binding insertion" evidence="2">
    <location>
        <begin position="148"/>
        <end position="259"/>
    </location>
</feature>
<name>A0AAQ4D9Y3_AMBAM</name>
<evidence type="ECO:0008006" key="5">
    <source>
        <dbReference type="Google" id="ProtNLM"/>
    </source>
</evidence>
<dbReference type="InterPro" id="IPR048365">
    <property type="entry name" value="TNP-like_RNaseH_N"/>
</dbReference>
<feature type="non-terminal residue" evidence="3">
    <location>
        <position position="319"/>
    </location>
</feature>
<sequence>MDRFQCHGGLLVDEMKLAENLHFSSSGKIEGFVDLGKFTAESQRSQTCDHGLVLLFQPFTGKWHQIIGVFASHSNVKADILAKIVTVPVIMCENAGLHVDFITCDGATWNRSMWRFFGIYGRKEKVACRTQHPTEPGRFLYFVSDFPHLIKCVRNTFVQTGVKIPEGHATVDHIDIARKCDEMHDTTLKAMPHINKSVVRPSGFEKQRVNYAFWLLSEETLRGLFLYRDKIETQLGSVAATVSFIETMRSLIKAMTSRCISDALRPGDHHEEVIRSFLSYMNSWEDTAGSKGFLSSSTAEGLRVTLTSTLHLLKYLTTE</sequence>
<dbReference type="EMBL" id="JARKHS020033246">
    <property type="protein sequence ID" value="KAK8759273.1"/>
    <property type="molecule type" value="Genomic_DNA"/>
</dbReference>
<reference evidence="3 4" key="1">
    <citation type="journal article" date="2023" name="Arcadia Sci">
        <title>De novo assembly of a long-read Amblyomma americanum tick genome.</title>
        <authorList>
            <person name="Chou S."/>
            <person name="Poskanzer K.E."/>
            <person name="Rollins M."/>
            <person name="Thuy-Boun P.S."/>
        </authorList>
    </citation>
    <scope>NUCLEOTIDE SEQUENCE [LARGE SCALE GENOMIC DNA]</scope>
    <source>
        <strain evidence="3">F_SG_1</strain>
        <tissue evidence="3">Salivary glands</tissue>
    </source>
</reference>
<dbReference type="Pfam" id="PF21788">
    <property type="entry name" value="TNP-like_GBD"/>
    <property type="match status" value="1"/>
</dbReference>
<proteinExistence type="predicted"/>
<feature type="domain" description="Transposable element P transposase-like RNase H" evidence="1">
    <location>
        <begin position="4"/>
        <end position="118"/>
    </location>
</feature>
<evidence type="ECO:0000259" key="1">
    <source>
        <dbReference type="Pfam" id="PF21787"/>
    </source>
</evidence>
<dbReference type="Proteomes" id="UP001321473">
    <property type="component" value="Unassembled WGS sequence"/>
</dbReference>